<proteinExistence type="predicted"/>
<feature type="transmembrane region" description="Helical" evidence="1">
    <location>
        <begin position="47"/>
        <end position="66"/>
    </location>
</feature>
<dbReference type="Proteomes" id="UP001610334">
    <property type="component" value="Unassembled WGS sequence"/>
</dbReference>
<accession>A0ABR4HFZ8</accession>
<evidence type="ECO:0000256" key="1">
    <source>
        <dbReference type="SAM" id="Phobius"/>
    </source>
</evidence>
<protein>
    <submittedName>
        <fullName evidence="2">Uncharacterized protein</fullName>
    </submittedName>
</protein>
<keyword evidence="1" id="KW-0812">Transmembrane</keyword>
<reference evidence="2 3" key="1">
    <citation type="submission" date="2024-07" db="EMBL/GenBank/DDBJ databases">
        <title>Section-level genome sequencing and comparative genomics of Aspergillus sections Usti and Cavernicolus.</title>
        <authorList>
            <consortium name="Lawrence Berkeley National Laboratory"/>
            <person name="Nybo J.L."/>
            <person name="Vesth T.C."/>
            <person name="Theobald S."/>
            <person name="Frisvad J.C."/>
            <person name="Larsen T.O."/>
            <person name="Kjaerboelling I."/>
            <person name="Rothschild-Mancinelli K."/>
            <person name="Lyhne E.K."/>
            <person name="Kogle M.E."/>
            <person name="Barry K."/>
            <person name="Clum A."/>
            <person name="Na H."/>
            <person name="Ledsgaard L."/>
            <person name="Lin J."/>
            <person name="Lipzen A."/>
            <person name="Kuo A."/>
            <person name="Riley R."/>
            <person name="Mondo S."/>
            <person name="Labutti K."/>
            <person name="Haridas S."/>
            <person name="Pangalinan J."/>
            <person name="Salamov A.A."/>
            <person name="Simmons B.A."/>
            <person name="Magnuson J.K."/>
            <person name="Chen J."/>
            <person name="Drula E."/>
            <person name="Henrissat B."/>
            <person name="Wiebenga A."/>
            <person name="Lubbers R.J."/>
            <person name="Gomes A.C."/>
            <person name="Makela M.R."/>
            <person name="Stajich J."/>
            <person name="Grigoriev I.V."/>
            <person name="Mortensen U.H."/>
            <person name="De Vries R.P."/>
            <person name="Baker S.E."/>
            <person name="Andersen M.R."/>
        </authorList>
    </citation>
    <scope>NUCLEOTIDE SEQUENCE [LARGE SCALE GENOMIC DNA]</scope>
    <source>
        <strain evidence="2 3">CBS 588.65</strain>
    </source>
</reference>
<keyword evidence="3" id="KW-1185">Reference proteome</keyword>
<keyword evidence="1" id="KW-1133">Transmembrane helix</keyword>
<dbReference type="EMBL" id="JBFXLT010000033">
    <property type="protein sequence ID" value="KAL2814411.1"/>
    <property type="molecule type" value="Genomic_DNA"/>
</dbReference>
<comment type="caution">
    <text evidence="2">The sequence shown here is derived from an EMBL/GenBank/DDBJ whole genome shotgun (WGS) entry which is preliminary data.</text>
</comment>
<name>A0ABR4HFZ8_9EURO</name>
<gene>
    <name evidence="2" type="ORF">BJX63DRAFT_392210</name>
</gene>
<evidence type="ECO:0000313" key="2">
    <source>
        <dbReference type="EMBL" id="KAL2814411.1"/>
    </source>
</evidence>
<organism evidence="2 3">
    <name type="scientific">Aspergillus granulosus</name>
    <dbReference type="NCBI Taxonomy" id="176169"/>
    <lineage>
        <taxon>Eukaryota</taxon>
        <taxon>Fungi</taxon>
        <taxon>Dikarya</taxon>
        <taxon>Ascomycota</taxon>
        <taxon>Pezizomycotina</taxon>
        <taxon>Eurotiomycetes</taxon>
        <taxon>Eurotiomycetidae</taxon>
        <taxon>Eurotiales</taxon>
        <taxon>Aspergillaceae</taxon>
        <taxon>Aspergillus</taxon>
        <taxon>Aspergillus subgen. Nidulantes</taxon>
    </lineage>
</organism>
<evidence type="ECO:0000313" key="3">
    <source>
        <dbReference type="Proteomes" id="UP001610334"/>
    </source>
</evidence>
<sequence>MIVRLLPRGMRQPGMCSKLNEGRRVTGTPYIILRPVYSMNDNANGPSIYDVCLLFTSIIFFLYVSFKYVSKSNSSNVHQCPSTRLRCIRHAA</sequence>
<keyword evidence="1" id="KW-0472">Membrane</keyword>